<dbReference type="Pfam" id="PF00149">
    <property type="entry name" value="Metallophos"/>
    <property type="match status" value="1"/>
</dbReference>
<dbReference type="InterPro" id="IPR004843">
    <property type="entry name" value="Calcineurin-like_PHP"/>
</dbReference>
<dbReference type="PANTHER" id="PTHR30337">
    <property type="entry name" value="COMPONENT OF ATP-DEPENDENT DSDNA EXONUCLEASE"/>
    <property type="match status" value="1"/>
</dbReference>
<evidence type="ECO:0000259" key="2">
    <source>
        <dbReference type="Pfam" id="PF00149"/>
    </source>
</evidence>
<evidence type="ECO:0000256" key="1">
    <source>
        <dbReference type="ARBA" id="ARBA00022801"/>
    </source>
</evidence>
<keyword evidence="4" id="KW-1185">Reference proteome</keyword>
<dbReference type="OrthoDB" id="9773856at2"/>
<organism evidence="3 4">
    <name type="scientific">Longibacter salinarum</name>
    <dbReference type="NCBI Taxonomy" id="1850348"/>
    <lineage>
        <taxon>Bacteria</taxon>
        <taxon>Pseudomonadati</taxon>
        <taxon>Rhodothermota</taxon>
        <taxon>Rhodothermia</taxon>
        <taxon>Rhodothermales</taxon>
        <taxon>Salisaetaceae</taxon>
        <taxon>Longibacter</taxon>
    </lineage>
</organism>
<sequence length="417" mass="45428">MIRLLHLADVHLDTAFEGRTAELRKHLRESLRTAFERAVDLAIGEPVDVVVIAGDLFDDDRLSFATEAFLVEQCERLDGAGIPVIYSTGNHDPGGSSYRASRIDWPETFMYVDDTEPETIDLTGPDGSVVGCVTAAGHASTRESANLAATFPERSEADLPHIGVLHAHVTSAAQVDAHDRYAPCSVDDLEASNYDYWALGHIHQRQPVNDERTAWYCGNLQGRSPRETGPKGALLVEVEAGNVPSVRPVVLAPTRWETVTLSGLSTVDTLTELEEVARSALLDQLEAGRGDTPALRDVIVRFELTGPSPLASDLDEEEAIDELEAILSDHLGVLDAEVRTRDLSPPVDVDQFRGETHLAGEVLALLDRLMEDDEALADVAPDVWASMDEDSDASNIRALVRSLDREAIARLVRSSTD</sequence>
<name>A0A2A8CXS6_9BACT</name>
<dbReference type="CDD" id="cd00840">
    <property type="entry name" value="MPP_Mre11_N"/>
    <property type="match status" value="1"/>
</dbReference>
<dbReference type="RefSeq" id="WP_098075461.1">
    <property type="nucleotide sequence ID" value="NZ_PDEQ01000004.1"/>
</dbReference>
<dbReference type="Gene3D" id="3.60.21.10">
    <property type="match status" value="1"/>
</dbReference>
<feature type="domain" description="Calcineurin-like phosphoesterase" evidence="2">
    <location>
        <begin position="2"/>
        <end position="204"/>
    </location>
</feature>
<dbReference type="Proteomes" id="UP000220102">
    <property type="component" value="Unassembled WGS sequence"/>
</dbReference>
<dbReference type="EMBL" id="PDEQ01000004">
    <property type="protein sequence ID" value="PEN13539.1"/>
    <property type="molecule type" value="Genomic_DNA"/>
</dbReference>
<reference evidence="3 4" key="1">
    <citation type="submission" date="2017-10" db="EMBL/GenBank/DDBJ databases">
        <title>Draft genome of Longibacter Salinarum.</title>
        <authorList>
            <person name="Goh K.M."/>
            <person name="Shamsir M.S."/>
            <person name="Lim S.W."/>
        </authorList>
    </citation>
    <scope>NUCLEOTIDE SEQUENCE [LARGE SCALE GENOMIC DNA]</scope>
    <source>
        <strain evidence="3 4">KCTC 52045</strain>
    </source>
</reference>
<evidence type="ECO:0000313" key="3">
    <source>
        <dbReference type="EMBL" id="PEN13539.1"/>
    </source>
</evidence>
<dbReference type="GO" id="GO:0016787">
    <property type="term" value="F:hydrolase activity"/>
    <property type="evidence" value="ECO:0007669"/>
    <property type="project" value="UniProtKB-KW"/>
</dbReference>
<dbReference type="InterPro" id="IPR050535">
    <property type="entry name" value="DNA_Repair-Maintenance_Comp"/>
</dbReference>
<comment type="caution">
    <text evidence="3">The sequence shown here is derived from an EMBL/GenBank/DDBJ whole genome shotgun (WGS) entry which is preliminary data.</text>
</comment>
<dbReference type="PANTHER" id="PTHR30337:SF7">
    <property type="entry name" value="PHOSPHOESTERASE"/>
    <property type="match status" value="1"/>
</dbReference>
<accession>A0A2A8CXS6</accession>
<proteinExistence type="predicted"/>
<protein>
    <recommendedName>
        <fullName evidence="2">Calcineurin-like phosphoesterase domain-containing protein</fullName>
    </recommendedName>
</protein>
<dbReference type="SUPFAM" id="SSF56300">
    <property type="entry name" value="Metallo-dependent phosphatases"/>
    <property type="match status" value="1"/>
</dbReference>
<keyword evidence="1" id="KW-0378">Hydrolase</keyword>
<evidence type="ECO:0000313" key="4">
    <source>
        <dbReference type="Proteomes" id="UP000220102"/>
    </source>
</evidence>
<dbReference type="InterPro" id="IPR029052">
    <property type="entry name" value="Metallo-depent_PP-like"/>
</dbReference>
<gene>
    <name evidence="3" type="ORF">CRI94_09510</name>
</gene>
<dbReference type="InterPro" id="IPR041796">
    <property type="entry name" value="Mre11_N"/>
</dbReference>
<dbReference type="AlphaFoldDB" id="A0A2A8CXS6"/>